<accession>A0A7J5B0A1</accession>
<dbReference type="AlphaFoldDB" id="A0A7J5B0A1"/>
<evidence type="ECO:0000256" key="3">
    <source>
        <dbReference type="ARBA" id="ARBA00022448"/>
    </source>
</evidence>
<dbReference type="InterPro" id="IPR004638">
    <property type="entry name" value="EmrB-like"/>
</dbReference>
<keyword evidence="4" id="KW-1003">Cell membrane</keyword>
<comment type="similarity">
    <text evidence="2">Belongs to the major facilitator superfamily. TCR/Tet family.</text>
</comment>
<feature type="transmembrane region" description="Helical" evidence="9">
    <location>
        <begin position="172"/>
        <end position="192"/>
    </location>
</feature>
<keyword evidence="12" id="KW-1185">Reference proteome</keyword>
<dbReference type="EMBL" id="WBJX01000004">
    <property type="protein sequence ID" value="KAB1637266.1"/>
    <property type="molecule type" value="Genomic_DNA"/>
</dbReference>
<dbReference type="GO" id="GO:0005886">
    <property type="term" value="C:plasma membrane"/>
    <property type="evidence" value="ECO:0007669"/>
    <property type="project" value="UniProtKB-SubCell"/>
</dbReference>
<dbReference type="InterPro" id="IPR011701">
    <property type="entry name" value="MFS"/>
</dbReference>
<dbReference type="GO" id="GO:0022857">
    <property type="term" value="F:transmembrane transporter activity"/>
    <property type="evidence" value="ECO:0007669"/>
    <property type="project" value="InterPro"/>
</dbReference>
<feature type="transmembrane region" description="Helical" evidence="9">
    <location>
        <begin position="109"/>
        <end position="130"/>
    </location>
</feature>
<evidence type="ECO:0000256" key="2">
    <source>
        <dbReference type="ARBA" id="ARBA00007520"/>
    </source>
</evidence>
<feature type="transmembrane region" description="Helical" evidence="9">
    <location>
        <begin position="204"/>
        <end position="222"/>
    </location>
</feature>
<feature type="transmembrane region" description="Helical" evidence="9">
    <location>
        <begin position="365"/>
        <end position="385"/>
    </location>
</feature>
<evidence type="ECO:0000256" key="8">
    <source>
        <dbReference type="SAM" id="MobiDB-lite"/>
    </source>
</evidence>
<feature type="transmembrane region" description="Helical" evidence="9">
    <location>
        <begin position="272"/>
        <end position="297"/>
    </location>
</feature>
<evidence type="ECO:0000313" key="11">
    <source>
        <dbReference type="EMBL" id="KAB1637266.1"/>
    </source>
</evidence>
<feature type="region of interest" description="Disordered" evidence="8">
    <location>
        <begin position="521"/>
        <end position="541"/>
    </location>
</feature>
<comment type="subcellular location">
    <subcellularLocation>
        <location evidence="1">Cell membrane</location>
        <topology evidence="1">Multi-pass membrane protein</topology>
    </subcellularLocation>
</comment>
<gene>
    <name evidence="11" type="ORF">F8O03_13380</name>
</gene>
<comment type="caution">
    <text evidence="11">The sequence shown here is derived from an EMBL/GenBank/DDBJ whole genome shotgun (WGS) entry which is preliminary data.</text>
</comment>
<dbReference type="PROSITE" id="PS50850">
    <property type="entry name" value="MFS"/>
    <property type="match status" value="1"/>
</dbReference>
<dbReference type="Gene3D" id="1.20.1720.10">
    <property type="entry name" value="Multidrug resistance protein D"/>
    <property type="match status" value="1"/>
</dbReference>
<evidence type="ECO:0000256" key="5">
    <source>
        <dbReference type="ARBA" id="ARBA00022692"/>
    </source>
</evidence>
<dbReference type="InterPro" id="IPR020846">
    <property type="entry name" value="MFS_dom"/>
</dbReference>
<dbReference type="FunFam" id="1.20.1720.10:FF:000004">
    <property type="entry name" value="EmrB/QacA family drug resistance transporter"/>
    <property type="match status" value="1"/>
</dbReference>
<feature type="transmembrane region" description="Helical" evidence="9">
    <location>
        <begin position="142"/>
        <end position="160"/>
    </location>
</feature>
<feature type="transmembrane region" description="Helical" evidence="9">
    <location>
        <begin position="228"/>
        <end position="252"/>
    </location>
</feature>
<dbReference type="PRINTS" id="PR01036">
    <property type="entry name" value="TCRTETB"/>
</dbReference>
<keyword evidence="7 9" id="KW-0472">Membrane</keyword>
<dbReference type="InterPro" id="IPR036259">
    <property type="entry name" value="MFS_trans_sf"/>
</dbReference>
<keyword evidence="3" id="KW-0813">Transport</keyword>
<evidence type="ECO:0000256" key="7">
    <source>
        <dbReference type="ARBA" id="ARBA00023136"/>
    </source>
</evidence>
<dbReference type="SUPFAM" id="SSF103473">
    <property type="entry name" value="MFS general substrate transporter"/>
    <property type="match status" value="1"/>
</dbReference>
<dbReference type="OrthoDB" id="7375466at2"/>
<feature type="transmembrane region" description="Helical" evidence="9">
    <location>
        <begin position="339"/>
        <end position="359"/>
    </location>
</feature>
<sequence>MSTLDETSTQRPVRVGPTLTGLMLGLLVAMLSSSIISTSLPRIISDLGGTQATLTWTVTAALLTITVTTPIWGKLSDMVGRRALINAALTIFLVGSVVCGLATGPEMLIAGRAVQGVGAGGLLTLVQIVLADIISPRDRGKYMGLFGAVMAVGTIGGPLLGGFLTDALGWRWNFYSAIPVAVISLVVVSITLRVPRRNTRVHIDYAGALLISAGVSGLLIWVSQAGNWFPWLSVTSLVLGCGSVILLILAVIVEARAKEPIIPLSLFRNRGFVLTVLASLSVGVATYGTAVFVSQYLQLSRGASTTESGLIALPQLIAVTIASTVAGALISRTGKWKPWMIVGASSLAVGVTMLGMLTVSTPMPYLWVAMALVGIGIGCVMQNLVLMAEINVDPRQVGVASAGVAFFRSLGGTIGVTLLGAILSIRAQSVVQSNATELQTAGIDAGTVDLTKIADLQTLGQPLRGIVEEAYARGVADAFLYSAPLAIVTIIAIALLPARELSTRTRGQRIEDLETEVVETSAGMSGTVPTLDEGITEDSRA</sequence>
<evidence type="ECO:0000256" key="1">
    <source>
        <dbReference type="ARBA" id="ARBA00004651"/>
    </source>
</evidence>
<keyword evidence="5 9" id="KW-0812">Transmembrane</keyword>
<dbReference type="RefSeq" id="WP_151424289.1">
    <property type="nucleotide sequence ID" value="NZ_WBJX01000004.1"/>
</dbReference>
<evidence type="ECO:0000313" key="12">
    <source>
        <dbReference type="Proteomes" id="UP000490386"/>
    </source>
</evidence>
<feature type="transmembrane region" description="Helical" evidence="9">
    <location>
        <begin position="397"/>
        <end position="423"/>
    </location>
</feature>
<proteinExistence type="inferred from homology"/>
<dbReference type="NCBIfam" id="TIGR00711">
    <property type="entry name" value="efflux_EmrB"/>
    <property type="match status" value="1"/>
</dbReference>
<feature type="transmembrane region" description="Helical" evidence="9">
    <location>
        <begin position="309"/>
        <end position="330"/>
    </location>
</feature>
<feature type="transmembrane region" description="Helical" evidence="9">
    <location>
        <begin position="478"/>
        <end position="498"/>
    </location>
</feature>
<feature type="transmembrane region" description="Helical" evidence="9">
    <location>
        <begin position="84"/>
        <end position="103"/>
    </location>
</feature>
<feature type="transmembrane region" description="Helical" evidence="9">
    <location>
        <begin position="21"/>
        <end position="40"/>
    </location>
</feature>
<feature type="domain" description="Major facilitator superfamily (MFS) profile" evidence="10">
    <location>
        <begin position="18"/>
        <end position="501"/>
    </location>
</feature>
<evidence type="ECO:0000259" key="10">
    <source>
        <dbReference type="PROSITE" id="PS50850"/>
    </source>
</evidence>
<evidence type="ECO:0000256" key="4">
    <source>
        <dbReference type="ARBA" id="ARBA00022475"/>
    </source>
</evidence>
<keyword evidence="6 9" id="KW-1133">Transmembrane helix</keyword>
<protein>
    <submittedName>
        <fullName evidence="11">MFS transporter</fullName>
    </submittedName>
</protein>
<dbReference type="Pfam" id="PF07690">
    <property type="entry name" value="MFS_1"/>
    <property type="match status" value="1"/>
</dbReference>
<dbReference type="Proteomes" id="UP000490386">
    <property type="component" value="Unassembled WGS sequence"/>
</dbReference>
<dbReference type="PANTHER" id="PTHR23501:SF197">
    <property type="entry name" value="COMD"/>
    <property type="match status" value="1"/>
</dbReference>
<dbReference type="PANTHER" id="PTHR23501">
    <property type="entry name" value="MAJOR FACILITATOR SUPERFAMILY"/>
    <property type="match status" value="1"/>
</dbReference>
<organism evidence="11 12">
    <name type="scientific">Pseudoclavibacter terrae</name>
    <dbReference type="NCBI Taxonomy" id="1530195"/>
    <lineage>
        <taxon>Bacteria</taxon>
        <taxon>Bacillati</taxon>
        <taxon>Actinomycetota</taxon>
        <taxon>Actinomycetes</taxon>
        <taxon>Micrococcales</taxon>
        <taxon>Microbacteriaceae</taxon>
        <taxon>Pseudoclavibacter</taxon>
    </lineage>
</organism>
<reference evidence="11 12" key="1">
    <citation type="submission" date="2019-09" db="EMBL/GenBank/DDBJ databases">
        <title>Phylogeny of genus Pseudoclavibacter and closely related genus.</title>
        <authorList>
            <person name="Li Y."/>
        </authorList>
    </citation>
    <scope>NUCLEOTIDE SEQUENCE [LARGE SCALE GENOMIC DNA]</scope>
    <source>
        <strain evidence="11 12">THG-MD12</strain>
    </source>
</reference>
<feature type="transmembrane region" description="Helical" evidence="9">
    <location>
        <begin position="52"/>
        <end position="72"/>
    </location>
</feature>
<evidence type="ECO:0000256" key="9">
    <source>
        <dbReference type="SAM" id="Phobius"/>
    </source>
</evidence>
<dbReference type="Gene3D" id="1.20.1250.20">
    <property type="entry name" value="MFS general substrate transporter like domains"/>
    <property type="match status" value="1"/>
</dbReference>
<name>A0A7J5B0A1_9MICO</name>
<evidence type="ECO:0000256" key="6">
    <source>
        <dbReference type="ARBA" id="ARBA00022989"/>
    </source>
</evidence>